<dbReference type="SMART" id="SM00858">
    <property type="entry name" value="SAF"/>
    <property type="match status" value="1"/>
</dbReference>
<organism evidence="3 4">
    <name type="scientific">Paraburkholderia phenazinium</name>
    <dbReference type="NCBI Taxonomy" id="60549"/>
    <lineage>
        <taxon>Bacteria</taxon>
        <taxon>Pseudomonadati</taxon>
        <taxon>Pseudomonadota</taxon>
        <taxon>Betaproteobacteria</taxon>
        <taxon>Burkholderiales</taxon>
        <taxon>Burkholderiaceae</taxon>
        <taxon>Paraburkholderia</taxon>
    </lineage>
</organism>
<name>A0A1N6HZ82_9BURK</name>
<feature type="chain" id="PRO_5012275012" evidence="1">
    <location>
        <begin position="21"/>
        <end position="176"/>
    </location>
</feature>
<dbReference type="AlphaFoldDB" id="A0A1N6HZ82"/>
<dbReference type="RefSeq" id="WP_074295252.1">
    <property type="nucleotide sequence ID" value="NZ_FSRU01000001.1"/>
</dbReference>
<dbReference type="CDD" id="cd11614">
    <property type="entry name" value="SAF_CpaB_FlgA_like"/>
    <property type="match status" value="1"/>
</dbReference>
<dbReference type="InterPro" id="IPR013974">
    <property type="entry name" value="SAF"/>
</dbReference>
<feature type="signal peptide" evidence="1">
    <location>
        <begin position="1"/>
        <end position="20"/>
    </location>
</feature>
<evidence type="ECO:0000256" key="1">
    <source>
        <dbReference type="SAM" id="SignalP"/>
    </source>
</evidence>
<reference evidence="3 4" key="1">
    <citation type="submission" date="2016-11" db="EMBL/GenBank/DDBJ databases">
        <authorList>
            <person name="Jaros S."/>
            <person name="Januszkiewicz K."/>
            <person name="Wedrychowicz H."/>
        </authorList>
    </citation>
    <scope>NUCLEOTIDE SEQUENCE [LARGE SCALE GENOMIC DNA]</scope>
    <source>
        <strain evidence="3 4">GAS95</strain>
    </source>
</reference>
<evidence type="ECO:0000313" key="3">
    <source>
        <dbReference type="EMBL" id="SIO25112.1"/>
    </source>
</evidence>
<sequence length="176" mass="18492">MKNTKWLGTLAVTAAGTLVAALCASRGMPAQSAPVTRIAVAAVDIDLGQRLAPRFIKLIEWPAGKIPPGTFDDPHQLDGRVLCASIVRGEPLTEGGLQPLEASAVTLHLGDRVTAAVPPRDAKQFHLARSGSLLSLKRGEQAVVRDYDPDTVAWLSLLDDPLAPVMPPRAGKPAGA</sequence>
<dbReference type="OrthoDB" id="9115027at2"/>
<accession>A0A1N6HZ82</accession>
<protein>
    <submittedName>
        <fullName evidence="3">Flp pilus assembly protein CpaB</fullName>
    </submittedName>
</protein>
<evidence type="ECO:0000259" key="2">
    <source>
        <dbReference type="SMART" id="SM00858"/>
    </source>
</evidence>
<gene>
    <name evidence="3" type="ORF">SAMN05444165_1697</name>
</gene>
<keyword evidence="1" id="KW-0732">Signal</keyword>
<keyword evidence="4" id="KW-1185">Reference proteome</keyword>
<proteinExistence type="predicted"/>
<evidence type="ECO:0000313" key="4">
    <source>
        <dbReference type="Proteomes" id="UP000185151"/>
    </source>
</evidence>
<dbReference type="Pfam" id="PF08666">
    <property type="entry name" value="SAF"/>
    <property type="match status" value="1"/>
</dbReference>
<dbReference type="Proteomes" id="UP000185151">
    <property type="component" value="Unassembled WGS sequence"/>
</dbReference>
<feature type="domain" description="SAF" evidence="2">
    <location>
        <begin position="36"/>
        <end position="98"/>
    </location>
</feature>
<dbReference type="EMBL" id="FSRU01000001">
    <property type="protein sequence ID" value="SIO25112.1"/>
    <property type="molecule type" value="Genomic_DNA"/>
</dbReference>